<dbReference type="STRING" id="1797243.A2943_00985"/>
<name>A0A1F4XFF0_9BACT</name>
<sequence>MRRRGQELNKVDGWDLLKLIEEEIKIRYNHREISAHQCLEEDAFRKEIWKGMVGFTLTISGNVR</sequence>
<evidence type="ECO:0000313" key="2">
    <source>
        <dbReference type="Proteomes" id="UP000176185"/>
    </source>
</evidence>
<comment type="caution">
    <text evidence="1">The sequence shown here is derived from an EMBL/GenBank/DDBJ whole genome shotgun (WGS) entry which is preliminary data.</text>
</comment>
<reference evidence="1 2" key="1">
    <citation type="journal article" date="2016" name="Nat. Commun.">
        <title>Thousands of microbial genomes shed light on interconnected biogeochemical processes in an aquifer system.</title>
        <authorList>
            <person name="Anantharaman K."/>
            <person name="Brown C.T."/>
            <person name="Hug L.A."/>
            <person name="Sharon I."/>
            <person name="Castelle C.J."/>
            <person name="Probst A.J."/>
            <person name="Thomas B.C."/>
            <person name="Singh A."/>
            <person name="Wilkins M.J."/>
            <person name="Karaoz U."/>
            <person name="Brodie E.L."/>
            <person name="Williams K.H."/>
            <person name="Hubbard S.S."/>
            <person name="Banfield J.F."/>
        </authorList>
    </citation>
    <scope>NUCLEOTIDE SEQUENCE [LARGE SCALE GENOMIC DNA]</scope>
</reference>
<dbReference type="EMBL" id="MEWX01000024">
    <property type="protein sequence ID" value="OGC80392.1"/>
    <property type="molecule type" value="Genomic_DNA"/>
</dbReference>
<dbReference type="AlphaFoldDB" id="A0A1F4XFF0"/>
<proteinExistence type="predicted"/>
<evidence type="ECO:0000313" key="1">
    <source>
        <dbReference type="EMBL" id="OGC80392.1"/>
    </source>
</evidence>
<accession>A0A1F4XFF0</accession>
<protein>
    <submittedName>
        <fullName evidence="1">Uncharacterized protein</fullName>
    </submittedName>
</protein>
<dbReference type="Proteomes" id="UP000176185">
    <property type="component" value="Unassembled WGS sequence"/>
</dbReference>
<gene>
    <name evidence="1" type="ORF">A2943_00985</name>
</gene>
<organism evidence="1 2">
    <name type="scientific">Candidatus Adlerbacteria bacterium RIFCSPLOWO2_01_FULL_51_16</name>
    <dbReference type="NCBI Taxonomy" id="1797243"/>
    <lineage>
        <taxon>Bacteria</taxon>
        <taxon>Candidatus Adleribacteriota</taxon>
    </lineage>
</organism>